<dbReference type="Gene3D" id="1.20.1070.10">
    <property type="entry name" value="Rhodopsin 7-helix transmembrane proteins"/>
    <property type="match status" value="1"/>
</dbReference>
<dbReference type="AlphaFoldDB" id="A0A1I8AMI5"/>
<evidence type="ECO:0000256" key="2">
    <source>
        <dbReference type="ARBA" id="ARBA00005692"/>
    </source>
</evidence>
<dbReference type="Pfam" id="PF10323">
    <property type="entry name" value="7TM_GPCR_Srv"/>
    <property type="match status" value="1"/>
</dbReference>
<dbReference type="InterPro" id="IPR000609">
    <property type="entry name" value="7TM_GPCR_serpentine_rcpt_Srg"/>
</dbReference>
<evidence type="ECO:0000256" key="5">
    <source>
        <dbReference type="ARBA" id="ARBA00023136"/>
    </source>
</evidence>
<evidence type="ECO:0000256" key="6">
    <source>
        <dbReference type="RuleBase" id="RU280813"/>
    </source>
</evidence>
<keyword evidence="4 6" id="KW-1133">Transmembrane helix</keyword>
<feature type="transmembrane region" description="Helical" evidence="6">
    <location>
        <begin position="41"/>
        <end position="64"/>
    </location>
</feature>
<feature type="domain" description="G-protein coupled receptors family 1 profile" evidence="7">
    <location>
        <begin position="20"/>
        <end position="315"/>
    </location>
</feature>
<organism evidence="8 9">
    <name type="scientific">Steinernema glaseri</name>
    <dbReference type="NCBI Taxonomy" id="37863"/>
    <lineage>
        <taxon>Eukaryota</taxon>
        <taxon>Metazoa</taxon>
        <taxon>Ecdysozoa</taxon>
        <taxon>Nematoda</taxon>
        <taxon>Chromadorea</taxon>
        <taxon>Rhabditida</taxon>
        <taxon>Tylenchina</taxon>
        <taxon>Panagrolaimomorpha</taxon>
        <taxon>Strongyloidoidea</taxon>
        <taxon>Steinernematidae</taxon>
        <taxon>Steinernema</taxon>
    </lineage>
</organism>
<dbReference type="PROSITE" id="PS50262">
    <property type="entry name" value="G_PROTEIN_RECEP_F1_2"/>
    <property type="match status" value="1"/>
</dbReference>
<evidence type="ECO:0000313" key="9">
    <source>
        <dbReference type="WBParaSite" id="L893_g7254.t1"/>
    </source>
</evidence>
<evidence type="ECO:0000313" key="8">
    <source>
        <dbReference type="Proteomes" id="UP000095287"/>
    </source>
</evidence>
<dbReference type="SUPFAM" id="SSF81321">
    <property type="entry name" value="Family A G protein-coupled receptor-like"/>
    <property type="match status" value="1"/>
</dbReference>
<name>A0A1I8AMI5_9BILA</name>
<dbReference type="PANTHER" id="PTHR31552">
    <property type="entry name" value="SERPENTINE RECEPTOR CLASS GAMMA"/>
    <property type="match status" value="1"/>
</dbReference>
<feature type="transmembrane region" description="Helical" evidence="6">
    <location>
        <begin position="131"/>
        <end position="151"/>
    </location>
</feature>
<reference evidence="9" key="1">
    <citation type="submission" date="2016-11" db="UniProtKB">
        <authorList>
            <consortium name="WormBaseParasite"/>
        </authorList>
    </citation>
    <scope>IDENTIFICATION</scope>
</reference>
<evidence type="ECO:0000256" key="4">
    <source>
        <dbReference type="ARBA" id="ARBA00022989"/>
    </source>
</evidence>
<comment type="similarity">
    <text evidence="2 6">Belongs to the nematode receptor-like protein srg family.</text>
</comment>
<dbReference type="GO" id="GO:0004888">
    <property type="term" value="F:transmembrane signaling receptor activity"/>
    <property type="evidence" value="ECO:0007669"/>
    <property type="project" value="InterPro"/>
</dbReference>
<dbReference type="InterPro" id="IPR019426">
    <property type="entry name" value="7TM_GPCR_serpentine_rcpt_Srv"/>
</dbReference>
<evidence type="ECO:0000256" key="1">
    <source>
        <dbReference type="ARBA" id="ARBA00004141"/>
    </source>
</evidence>
<dbReference type="Proteomes" id="UP000095287">
    <property type="component" value="Unplaced"/>
</dbReference>
<dbReference type="GO" id="GO:0007606">
    <property type="term" value="P:sensory perception of chemical stimulus"/>
    <property type="evidence" value="ECO:0007669"/>
    <property type="project" value="UniProtKB-UniRule"/>
</dbReference>
<feature type="transmembrane region" description="Helical" evidence="6">
    <location>
        <begin position="263"/>
        <end position="283"/>
    </location>
</feature>
<proteinExistence type="inferred from homology"/>
<keyword evidence="8" id="KW-1185">Reference proteome</keyword>
<evidence type="ECO:0000259" key="7">
    <source>
        <dbReference type="PROSITE" id="PS50262"/>
    </source>
</evidence>
<feature type="transmembrane region" description="Helical" evidence="6">
    <location>
        <begin position="92"/>
        <end position="110"/>
    </location>
</feature>
<dbReference type="PANTHER" id="PTHR31552:SF31">
    <property type="entry name" value="SERPENTINE RECEPTOR CLASS GAMMA"/>
    <property type="match status" value="1"/>
</dbReference>
<feature type="transmembrane region" description="Helical" evidence="6">
    <location>
        <begin position="180"/>
        <end position="204"/>
    </location>
</feature>
<sequence length="315" mass="36548">MGLPSWQLPVIVFGSISLFLYLLIIIVICRFRKRSSSLAGSFFLLVLVHSIADISMFTEFNILMRARKYGYLNFIFTDHTDTYEGMARLSTWLHYYLKIVVYIGLVFFALNRLTAISHPVNYEELWSRKRLYAAWFLQWTLPLIPTLTIVFDSRRTFELKYWEHEGMLRLENDDATTQDLAYVDGVCCLAATVFCIAFYSATFYHVSAQLRKRNVERAFLLELRLVFASFIVFMLLLLNTFAQVLFVVFTFRGQSEAVMILHSVTYPLIDMLCMAQPWALLLTSSQIRKGLLMLCSKKQGNKYSSSHEAMLRNGV</sequence>
<dbReference type="PRINTS" id="PR00698">
    <property type="entry name" value="TMPROTEINSRG"/>
</dbReference>
<evidence type="ECO:0000256" key="3">
    <source>
        <dbReference type="ARBA" id="ARBA00022692"/>
    </source>
</evidence>
<feature type="transmembrane region" description="Helical" evidence="6">
    <location>
        <begin position="225"/>
        <end position="251"/>
    </location>
</feature>
<keyword evidence="5 6" id="KW-0472">Membrane</keyword>
<feature type="transmembrane region" description="Helical" evidence="6">
    <location>
        <begin position="6"/>
        <end position="29"/>
    </location>
</feature>
<keyword evidence="3 6" id="KW-0812">Transmembrane</keyword>
<dbReference type="WBParaSite" id="L893_g7254.t1">
    <property type="protein sequence ID" value="L893_g7254.t1"/>
    <property type="gene ID" value="L893_g7254"/>
</dbReference>
<dbReference type="InterPro" id="IPR017452">
    <property type="entry name" value="GPCR_Rhodpsn_7TM"/>
</dbReference>
<accession>A0A1I8AMI5</accession>
<comment type="subcellular location">
    <subcellularLocation>
        <location evidence="1">Membrane</location>
        <topology evidence="1">Multi-pass membrane protein</topology>
    </subcellularLocation>
</comment>
<dbReference type="GO" id="GO:0016020">
    <property type="term" value="C:membrane"/>
    <property type="evidence" value="ECO:0007669"/>
    <property type="project" value="UniProtKB-SubCell"/>
</dbReference>
<protein>
    <recommendedName>
        <fullName evidence="6">Serpentine receptor class gamma</fullName>
    </recommendedName>
</protein>